<dbReference type="Gene3D" id="3.40.30.10">
    <property type="entry name" value="Glutaredoxin"/>
    <property type="match status" value="1"/>
</dbReference>
<keyword evidence="5" id="KW-0676">Redox-active center</keyword>
<dbReference type="NCBIfam" id="TIGR00385">
    <property type="entry name" value="dsbE"/>
    <property type="match status" value="1"/>
</dbReference>
<dbReference type="PANTHER" id="PTHR42852:SF6">
    <property type="entry name" value="THIOL:DISULFIDE INTERCHANGE PROTEIN DSBE"/>
    <property type="match status" value="1"/>
</dbReference>
<reference evidence="7 8" key="1">
    <citation type="submission" date="2020-09" db="EMBL/GenBank/DDBJ databases">
        <title>Methylomonas albis sp. nov. and Methylomonas fluvii sp. nov.: Two cold-adapted methanotrophs from the River Elbe and an amended description of Methylovulum psychrotolerans strain Eb1.</title>
        <authorList>
            <person name="Bussmann I.K."/>
            <person name="Klings K.-W."/>
            <person name="Warnstedt J."/>
            <person name="Hoppert M."/>
            <person name="Saborowski A."/>
            <person name="Horn F."/>
            <person name="Liebner S."/>
        </authorList>
    </citation>
    <scope>NUCLEOTIDE SEQUENCE [LARGE SCALE GENOMIC DNA]</scope>
    <source>
        <strain evidence="7 8">EbB</strain>
    </source>
</reference>
<protein>
    <submittedName>
        <fullName evidence="7">DsbE family thiol:disulfide interchange protein</fullName>
    </submittedName>
</protein>
<dbReference type="InterPro" id="IPR036249">
    <property type="entry name" value="Thioredoxin-like_sf"/>
</dbReference>
<name>A0ABR9DHW8_9GAMM</name>
<dbReference type="PROSITE" id="PS00194">
    <property type="entry name" value="THIOREDOXIN_1"/>
    <property type="match status" value="1"/>
</dbReference>
<comment type="caution">
    <text evidence="7">The sequence shown here is derived from an EMBL/GenBank/DDBJ whole genome shotgun (WGS) entry which is preliminary data.</text>
</comment>
<keyword evidence="4" id="KW-1015">Disulfide bond</keyword>
<feature type="domain" description="Thioredoxin" evidence="6">
    <location>
        <begin position="31"/>
        <end position="173"/>
    </location>
</feature>
<dbReference type="InterPro" id="IPR013766">
    <property type="entry name" value="Thioredoxin_domain"/>
</dbReference>
<dbReference type="InterPro" id="IPR004799">
    <property type="entry name" value="Periplasmic_diS_OxRdtase_DsbE"/>
</dbReference>
<dbReference type="Proteomes" id="UP000641152">
    <property type="component" value="Unassembled WGS sequence"/>
</dbReference>
<sequence length="176" mass="19786">MKYLLPLLLFIVLAVFLAIGLNLNPREIPSPLIDKPAPAFNLPILATPEQRLSQADFKGKVWLLNVWASWCVSCREEHPLLIELAKQNKVILVGLNYKDEMPAANAWLTKHGNPYTVSVMDADGRTGIDYGVYGVPETFVIDKRGVVRYKHTGPVQPGDLEKVFLPWIQRLEAENP</sequence>
<evidence type="ECO:0000256" key="4">
    <source>
        <dbReference type="ARBA" id="ARBA00023157"/>
    </source>
</evidence>
<organism evidence="7 8">
    <name type="scientific">Methylomonas fluvii</name>
    <dbReference type="NCBI Taxonomy" id="1854564"/>
    <lineage>
        <taxon>Bacteria</taxon>
        <taxon>Pseudomonadati</taxon>
        <taxon>Pseudomonadota</taxon>
        <taxon>Gammaproteobacteria</taxon>
        <taxon>Methylococcales</taxon>
        <taxon>Methylococcaceae</taxon>
        <taxon>Methylomonas</taxon>
    </lineage>
</organism>
<comment type="similarity">
    <text evidence="2">Belongs to the thioredoxin family. DsbE subfamily.</text>
</comment>
<dbReference type="Pfam" id="PF08534">
    <property type="entry name" value="Redoxin"/>
    <property type="match status" value="1"/>
</dbReference>
<evidence type="ECO:0000256" key="1">
    <source>
        <dbReference type="ARBA" id="ARBA00004383"/>
    </source>
</evidence>
<evidence type="ECO:0000256" key="2">
    <source>
        <dbReference type="ARBA" id="ARBA00007758"/>
    </source>
</evidence>
<dbReference type="InterPro" id="IPR050553">
    <property type="entry name" value="Thioredoxin_ResA/DsbE_sf"/>
</dbReference>
<evidence type="ECO:0000313" key="7">
    <source>
        <dbReference type="EMBL" id="MBD9362672.1"/>
    </source>
</evidence>
<keyword evidence="8" id="KW-1185">Reference proteome</keyword>
<evidence type="ECO:0000256" key="5">
    <source>
        <dbReference type="ARBA" id="ARBA00023284"/>
    </source>
</evidence>
<keyword evidence="3" id="KW-0201">Cytochrome c-type biogenesis</keyword>
<dbReference type="RefSeq" id="WP_192395429.1">
    <property type="nucleotide sequence ID" value="NZ_CAJHIU010000003.1"/>
</dbReference>
<proteinExistence type="inferred from homology"/>
<dbReference type="PANTHER" id="PTHR42852">
    <property type="entry name" value="THIOL:DISULFIDE INTERCHANGE PROTEIN DSBE"/>
    <property type="match status" value="1"/>
</dbReference>
<gene>
    <name evidence="7" type="ORF">EBB_19590</name>
</gene>
<dbReference type="CDD" id="cd03010">
    <property type="entry name" value="TlpA_like_DsbE"/>
    <property type="match status" value="1"/>
</dbReference>
<dbReference type="InterPro" id="IPR017937">
    <property type="entry name" value="Thioredoxin_CS"/>
</dbReference>
<dbReference type="SUPFAM" id="SSF52833">
    <property type="entry name" value="Thioredoxin-like"/>
    <property type="match status" value="1"/>
</dbReference>
<dbReference type="EMBL" id="JACXST010000003">
    <property type="protein sequence ID" value="MBD9362672.1"/>
    <property type="molecule type" value="Genomic_DNA"/>
</dbReference>
<dbReference type="PROSITE" id="PS51352">
    <property type="entry name" value="THIOREDOXIN_2"/>
    <property type="match status" value="1"/>
</dbReference>
<dbReference type="InterPro" id="IPR013740">
    <property type="entry name" value="Redoxin"/>
</dbReference>
<accession>A0ABR9DHW8</accession>
<evidence type="ECO:0000259" key="6">
    <source>
        <dbReference type="PROSITE" id="PS51352"/>
    </source>
</evidence>
<comment type="subcellular location">
    <subcellularLocation>
        <location evidence="1">Cell inner membrane</location>
        <topology evidence="1">Single-pass membrane protein</topology>
        <orientation evidence="1">Periplasmic side</orientation>
    </subcellularLocation>
</comment>
<evidence type="ECO:0000313" key="8">
    <source>
        <dbReference type="Proteomes" id="UP000641152"/>
    </source>
</evidence>
<evidence type="ECO:0000256" key="3">
    <source>
        <dbReference type="ARBA" id="ARBA00022748"/>
    </source>
</evidence>